<sequence length="395" mass="43858">MALYPVPAPGYNGINQNLFPFEVASSLFKEWVQITPLYNLIGNEPTRPIVRKKLGPKEGLQYRMGKLQALDYKNPIVNFDQRRGNAQQQKVDYDAVNVDFKSFLVQIKGYDILNYGTPIELPPYARTQLVEAFSRALNRDLFLAATTGAYPNMTNGGANCNVANTIPSYDRAVMAGLTPTLAQYYANAAFPVLFNATNPAPANNGLSATHLKNLKLTAERGGTAINREDAIQPAYVRNKAGWPMNKYIYLAHPESLTSLFADPLFSTSTFNRGTVIDAENTPQTLNGADYIGEFFGISIYSCKDLYEFEFTSAANNHRIAWNLFIGAGAWSLGWAEEPMLGMENDLVERIQLYFGHEFRGQKMLKFASQQNARNAATNLATTVEQGILHSFVALT</sequence>
<keyword evidence="2" id="KW-1185">Reference proteome</keyword>
<evidence type="ECO:0000313" key="1">
    <source>
        <dbReference type="EMBL" id="RZI46644.1"/>
    </source>
</evidence>
<dbReference type="RefSeq" id="WP_130153740.1">
    <property type="nucleotide sequence ID" value="NZ_SCFB01000004.1"/>
</dbReference>
<protein>
    <recommendedName>
        <fullName evidence="3">DUF4043 family protein</fullName>
    </recommendedName>
</protein>
<gene>
    <name evidence="1" type="ORF">EQU50_03400</name>
</gene>
<dbReference type="Proteomes" id="UP000293550">
    <property type="component" value="Unassembled WGS sequence"/>
</dbReference>
<reference evidence="1 2" key="1">
    <citation type="submission" date="2018-10" db="EMBL/GenBank/DDBJ databases">
        <title>An updated phylogeny of the Alphaproteobacteria reveals that the parasitic Rickettsiales and Holosporales have independent origins.</title>
        <authorList>
            <person name="Munoz-Gomez S.A."/>
            <person name="Hess S."/>
            <person name="Burger G."/>
            <person name="Lang B.F."/>
            <person name="Susko E."/>
            <person name="Slamovits C.H."/>
            <person name="Roger A.J."/>
        </authorList>
    </citation>
    <scope>NUCLEOTIDE SEQUENCE [LARGE SCALE GENOMIC DNA]</scope>
    <source>
        <strain evidence="1">HOLO01</strain>
    </source>
</reference>
<dbReference type="AlphaFoldDB" id="A0A4Q7DKM1"/>
<name>A0A4Q7DKM1_9PROT</name>
<proteinExistence type="predicted"/>
<comment type="caution">
    <text evidence="1">The sequence shown here is derived from an EMBL/GenBank/DDBJ whole genome shotgun (WGS) entry which is preliminary data.</text>
</comment>
<evidence type="ECO:0000313" key="2">
    <source>
        <dbReference type="Proteomes" id="UP000293550"/>
    </source>
</evidence>
<dbReference type="EMBL" id="SCFB01000004">
    <property type="protein sequence ID" value="RZI46644.1"/>
    <property type="molecule type" value="Genomic_DNA"/>
</dbReference>
<evidence type="ECO:0008006" key="3">
    <source>
        <dbReference type="Google" id="ProtNLM"/>
    </source>
</evidence>
<organism evidence="1 2">
    <name type="scientific">Candidatus Finniella inopinata</name>
    <dbReference type="NCBI Taxonomy" id="1696036"/>
    <lineage>
        <taxon>Bacteria</taxon>
        <taxon>Pseudomonadati</taxon>
        <taxon>Pseudomonadota</taxon>
        <taxon>Alphaproteobacteria</taxon>
        <taxon>Holosporales</taxon>
        <taxon>Candidatus Paracaedibacteraceae</taxon>
        <taxon>Candidatus Finniella</taxon>
    </lineage>
</organism>
<accession>A0A4Q7DKM1</accession>